<dbReference type="SMART" id="SM00387">
    <property type="entry name" value="HATPase_c"/>
    <property type="match status" value="1"/>
</dbReference>
<evidence type="ECO:0000259" key="8">
    <source>
        <dbReference type="PROSITE" id="PS50109"/>
    </source>
</evidence>
<dbReference type="Pfam" id="PF00512">
    <property type="entry name" value="HisKA"/>
    <property type="match status" value="1"/>
</dbReference>
<dbReference type="CDD" id="cd17546">
    <property type="entry name" value="REC_hyHK_CKI1_RcsC-like"/>
    <property type="match status" value="1"/>
</dbReference>
<dbReference type="CDD" id="cd00082">
    <property type="entry name" value="HisKA"/>
    <property type="match status" value="1"/>
</dbReference>
<feature type="domain" description="Response regulatory" evidence="9">
    <location>
        <begin position="768"/>
        <end position="884"/>
    </location>
</feature>
<dbReference type="Gene3D" id="3.30.565.10">
    <property type="entry name" value="Histidine kinase-like ATPase, C-terminal domain"/>
    <property type="match status" value="1"/>
</dbReference>
<evidence type="ECO:0000256" key="5">
    <source>
        <dbReference type="ARBA" id="ARBA00022777"/>
    </source>
</evidence>
<dbReference type="PROSITE" id="PS50109">
    <property type="entry name" value="HIS_KIN"/>
    <property type="match status" value="1"/>
</dbReference>
<dbReference type="InterPro" id="IPR001789">
    <property type="entry name" value="Sig_transdc_resp-reg_receiver"/>
</dbReference>
<accession>A0ABX2EIL5</accession>
<dbReference type="SUPFAM" id="SSF52172">
    <property type="entry name" value="CheY-like"/>
    <property type="match status" value="1"/>
</dbReference>
<evidence type="ECO:0000256" key="6">
    <source>
        <dbReference type="PROSITE-ProRule" id="PRU00169"/>
    </source>
</evidence>
<dbReference type="InterPro" id="IPR005467">
    <property type="entry name" value="His_kinase_dom"/>
</dbReference>
<keyword evidence="4" id="KW-0808">Transferase</keyword>
<protein>
    <recommendedName>
        <fullName evidence="2">histidine kinase</fullName>
        <ecNumber evidence="2">2.7.13.3</ecNumber>
    </recommendedName>
</protein>
<evidence type="ECO:0000256" key="4">
    <source>
        <dbReference type="ARBA" id="ARBA00022679"/>
    </source>
</evidence>
<dbReference type="SUPFAM" id="SSF48452">
    <property type="entry name" value="TPR-like"/>
    <property type="match status" value="2"/>
</dbReference>
<dbReference type="Gene3D" id="1.25.40.10">
    <property type="entry name" value="Tetratricopeptide repeat domain"/>
    <property type="match status" value="1"/>
</dbReference>
<dbReference type="Pfam" id="PF02518">
    <property type="entry name" value="HATPase_c"/>
    <property type="match status" value="1"/>
</dbReference>
<dbReference type="EC" id="2.7.13.3" evidence="2"/>
<feature type="coiled-coil region" evidence="7">
    <location>
        <begin position="81"/>
        <end position="108"/>
    </location>
</feature>
<evidence type="ECO:0000256" key="3">
    <source>
        <dbReference type="ARBA" id="ARBA00022553"/>
    </source>
</evidence>
<feature type="modified residue" description="4-aspartylphosphate" evidence="6">
    <location>
        <position position="817"/>
    </location>
</feature>
<keyword evidence="3 6" id="KW-0597">Phosphoprotein</keyword>
<dbReference type="InterPro" id="IPR036890">
    <property type="entry name" value="HATPase_C_sf"/>
</dbReference>
<evidence type="ECO:0000256" key="1">
    <source>
        <dbReference type="ARBA" id="ARBA00000085"/>
    </source>
</evidence>
<dbReference type="PRINTS" id="PR00344">
    <property type="entry name" value="BCTRLSENSOR"/>
</dbReference>
<evidence type="ECO:0000256" key="7">
    <source>
        <dbReference type="SAM" id="Coils"/>
    </source>
</evidence>
<dbReference type="CDD" id="cd16922">
    <property type="entry name" value="HATPase_EvgS-ArcB-TorS-like"/>
    <property type="match status" value="1"/>
</dbReference>
<dbReference type="RefSeq" id="WP_173124081.1">
    <property type="nucleotide sequence ID" value="NZ_JABRWJ010000004.1"/>
</dbReference>
<dbReference type="InterPro" id="IPR011006">
    <property type="entry name" value="CheY-like_superfamily"/>
</dbReference>
<dbReference type="SMART" id="SM00388">
    <property type="entry name" value="HisKA"/>
    <property type="match status" value="1"/>
</dbReference>
<dbReference type="InterPro" id="IPR004358">
    <property type="entry name" value="Sig_transdc_His_kin-like_C"/>
</dbReference>
<dbReference type="SUPFAM" id="SSF47384">
    <property type="entry name" value="Homodimeric domain of signal transducing histidine kinase"/>
    <property type="match status" value="1"/>
</dbReference>
<dbReference type="InterPro" id="IPR003594">
    <property type="entry name" value="HATPase_dom"/>
</dbReference>
<comment type="catalytic activity">
    <reaction evidence="1">
        <text>ATP + protein L-histidine = ADP + protein N-phospho-L-histidine.</text>
        <dbReference type="EC" id="2.7.13.3"/>
    </reaction>
</comment>
<dbReference type="SUPFAM" id="SSF55874">
    <property type="entry name" value="ATPase domain of HSP90 chaperone/DNA topoisomerase II/histidine kinase"/>
    <property type="match status" value="1"/>
</dbReference>
<dbReference type="InterPro" id="IPR011990">
    <property type="entry name" value="TPR-like_helical_dom_sf"/>
</dbReference>
<keyword evidence="7" id="KW-0175">Coiled coil</keyword>
<comment type="caution">
    <text evidence="10">The sequence shown here is derived from an EMBL/GenBank/DDBJ whole genome shotgun (WGS) entry which is preliminary data.</text>
</comment>
<dbReference type="PROSITE" id="PS50110">
    <property type="entry name" value="RESPONSE_REGULATORY"/>
    <property type="match status" value="1"/>
</dbReference>
<sequence>MDIEYFGSADAVAALAAQRPATQGFPLAALLTRSAWYERWNLQRAAVRVEEAQALLADRRPSDDVQYAALDGRLMLVRAEAKAAAQDLAAARALVAQARRRFEAADDAVGMGDAHLVAALVAEYGGDVSLRNAAREEARRCFERAGEAVRQRLVDMMLAREAGFVDPAAARLRWGAAVEACTAHDDPAVCLMAERCLATWASQSGASGADSVPHYQAAYEWAQRIGHALIAAEISSNLVTAFNTLNRPDLGLEWGQRALAHARTTERSWVIGTTLSMVACGFRRLGRFDAAKEMLAEAIELSTARNNRNWSIVCNEAGQLARAQGDHPEALRWHVELVRVGQHLDSPIVVMEGLTGQARALSELGRPGEAVAAIEQALAPGTHAGSSSSVHRSDCLSAYAEIARKHALPVPAGSPAPSAAIHWLEAALASEAAAAARTASPEWLAALSRDYEAVGDLARALVCERRATAAREAMATRQAEDLATVMQVHHQTERARAEAQHHRELAALEARRADAEAAANTAKSEFVANMSHELRSPLNALLGFTRLLQREPSLSERARHDLEIVRSSGEHLHRLINEVLEASKAAAGQLTLQLLAVDLMAMLDELRAMFSLSARQKGLALEVSIDRDTPQWVLADAIKLRQVLINLLGNAIKFTERGRVRLRVECAARRLKFAVIDSGVGIDGDDLQRLGEAFVQAGAGRRAAEGTGLGLAISRSYVALMGGELMLTSVPHEGTTAAITLPLQVVEAGDISAQRRVARLAPNTPPQRVLVVDDKPHGRQLLARLLEPLGFEVREAANGLQAVEACAQWAPHLVCMDMRMPVMDGREATRRIKAERGGSGIVIVALTASNFEEERQAVLACGCDDFMRKPFHEEALLELIARHLRISYAYEDDMPPPEPEVKDDRLQASLTALPGTLRQALSDALGRLDVSAIEQAIEAMTVRDENLGHGLAALAARFEYQRLRTIATQAVQPTSAGR</sequence>
<evidence type="ECO:0000259" key="9">
    <source>
        <dbReference type="PROSITE" id="PS50110"/>
    </source>
</evidence>
<reference evidence="10 11" key="1">
    <citation type="submission" date="2020-05" db="EMBL/GenBank/DDBJ databases">
        <title>Aquincola sp. isolate from soil.</title>
        <authorList>
            <person name="Han J."/>
            <person name="Kim D.-U."/>
        </authorList>
    </citation>
    <scope>NUCLEOTIDE SEQUENCE [LARGE SCALE GENOMIC DNA]</scope>
    <source>
        <strain evidence="10 11">S2</strain>
    </source>
</reference>
<dbReference type="Proteomes" id="UP000737171">
    <property type="component" value="Unassembled WGS sequence"/>
</dbReference>
<feature type="coiled-coil region" evidence="7">
    <location>
        <begin position="498"/>
        <end position="525"/>
    </location>
</feature>
<evidence type="ECO:0000313" key="10">
    <source>
        <dbReference type="EMBL" id="NRF68440.1"/>
    </source>
</evidence>
<proteinExistence type="predicted"/>
<dbReference type="Gene3D" id="3.40.50.2300">
    <property type="match status" value="1"/>
</dbReference>
<name>A0ABX2EIL5_9BURK</name>
<feature type="domain" description="Histidine kinase" evidence="8">
    <location>
        <begin position="529"/>
        <end position="745"/>
    </location>
</feature>
<dbReference type="Gene3D" id="1.10.287.130">
    <property type="match status" value="1"/>
</dbReference>
<dbReference type="SMART" id="SM00448">
    <property type="entry name" value="REC"/>
    <property type="match status" value="1"/>
</dbReference>
<dbReference type="InterPro" id="IPR003661">
    <property type="entry name" value="HisK_dim/P_dom"/>
</dbReference>
<keyword evidence="11" id="KW-1185">Reference proteome</keyword>
<keyword evidence="5" id="KW-0418">Kinase</keyword>
<gene>
    <name evidence="10" type="ORF">HLB44_15705</name>
</gene>
<evidence type="ECO:0000313" key="11">
    <source>
        <dbReference type="Proteomes" id="UP000737171"/>
    </source>
</evidence>
<dbReference type="PANTHER" id="PTHR43047">
    <property type="entry name" value="TWO-COMPONENT HISTIDINE PROTEIN KINASE"/>
    <property type="match status" value="1"/>
</dbReference>
<organism evidence="10 11">
    <name type="scientific">Pseudaquabacterium terrae</name>
    <dbReference type="NCBI Taxonomy" id="2732868"/>
    <lineage>
        <taxon>Bacteria</taxon>
        <taxon>Pseudomonadati</taxon>
        <taxon>Pseudomonadota</taxon>
        <taxon>Betaproteobacteria</taxon>
        <taxon>Burkholderiales</taxon>
        <taxon>Sphaerotilaceae</taxon>
        <taxon>Pseudaquabacterium</taxon>
    </lineage>
</organism>
<dbReference type="PANTHER" id="PTHR43047:SF72">
    <property type="entry name" value="OSMOSENSING HISTIDINE PROTEIN KINASE SLN1"/>
    <property type="match status" value="1"/>
</dbReference>
<dbReference type="Pfam" id="PF00072">
    <property type="entry name" value="Response_reg"/>
    <property type="match status" value="1"/>
</dbReference>
<evidence type="ECO:0000256" key="2">
    <source>
        <dbReference type="ARBA" id="ARBA00012438"/>
    </source>
</evidence>
<dbReference type="EMBL" id="JABRWJ010000004">
    <property type="protein sequence ID" value="NRF68440.1"/>
    <property type="molecule type" value="Genomic_DNA"/>
</dbReference>
<dbReference type="InterPro" id="IPR036097">
    <property type="entry name" value="HisK_dim/P_sf"/>
</dbReference>